<proteinExistence type="predicted"/>
<accession>A0A9J5XJE4</accession>
<evidence type="ECO:0000313" key="2">
    <source>
        <dbReference type="Proteomes" id="UP000824120"/>
    </source>
</evidence>
<organism evidence="1 2">
    <name type="scientific">Solanum commersonii</name>
    <name type="common">Commerson's wild potato</name>
    <name type="synonym">Commerson's nightshade</name>
    <dbReference type="NCBI Taxonomy" id="4109"/>
    <lineage>
        <taxon>Eukaryota</taxon>
        <taxon>Viridiplantae</taxon>
        <taxon>Streptophyta</taxon>
        <taxon>Embryophyta</taxon>
        <taxon>Tracheophyta</taxon>
        <taxon>Spermatophyta</taxon>
        <taxon>Magnoliopsida</taxon>
        <taxon>eudicotyledons</taxon>
        <taxon>Gunneridae</taxon>
        <taxon>Pentapetalae</taxon>
        <taxon>asterids</taxon>
        <taxon>lamiids</taxon>
        <taxon>Solanales</taxon>
        <taxon>Solanaceae</taxon>
        <taxon>Solanoideae</taxon>
        <taxon>Solaneae</taxon>
        <taxon>Solanum</taxon>
    </lineage>
</organism>
<sequence>MIIVILMTGNVYTKQGTDTPTAASNSKFVKSSFSGIDLCKMLNIFASFCMAKQPCEASETALTVFFPWLLL</sequence>
<dbReference type="EMBL" id="JACXVP010000009">
    <property type="protein sequence ID" value="KAG5587104.1"/>
    <property type="molecule type" value="Genomic_DNA"/>
</dbReference>
<dbReference type="AlphaFoldDB" id="A0A9J5XJE4"/>
<protein>
    <submittedName>
        <fullName evidence="1">Uncharacterized protein</fullName>
    </submittedName>
</protein>
<keyword evidence="2" id="KW-1185">Reference proteome</keyword>
<dbReference type="Proteomes" id="UP000824120">
    <property type="component" value="Chromosome 9"/>
</dbReference>
<comment type="caution">
    <text evidence="1">The sequence shown here is derived from an EMBL/GenBank/DDBJ whole genome shotgun (WGS) entry which is preliminary data.</text>
</comment>
<reference evidence="1 2" key="1">
    <citation type="submission" date="2020-09" db="EMBL/GenBank/DDBJ databases">
        <title>De no assembly of potato wild relative species, Solanum commersonii.</title>
        <authorList>
            <person name="Cho K."/>
        </authorList>
    </citation>
    <scope>NUCLEOTIDE SEQUENCE [LARGE SCALE GENOMIC DNA]</scope>
    <source>
        <strain evidence="1">LZ3.2</strain>
        <tissue evidence="1">Leaf</tissue>
    </source>
</reference>
<gene>
    <name evidence="1" type="ORF">H5410_047538</name>
</gene>
<dbReference type="OrthoDB" id="10541195at2759"/>
<evidence type="ECO:0000313" key="1">
    <source>
        <dbReference type="EMBL" id="KAG5587104.1"/>
    </source>
</evidence>
<name>A0A9J5XJE4_SOLCO</name>